<evidence type="ECO:0000313" key="1">
    <source>
        <dbReference type="EMBL" id="PIT91468.1"/>
    </source>
</evidence>
<comment type="caution">
    <text evidence="1">The sequence shown here is derived from an EMBL/GenBank/DDBJ whole genome shotgun (WGS) entry which is preliminary data.</text>
</comment>
<dbReference type="AlphaFoldDB" id="A0A2M6WFA6"/>
<reference evidence="2" key="1">
    <citation type="submission" date="2017-09" db="EMBL/GenBank/DDBJ databases">
        <title>Depth-based differentiation of microbial function through sediment-hosted aquifers and enrichment of novel symbionts in the deep terrestrial subsurface.</title>
        <authorList>
            <person name="Probst A.J."/>
            <person name="Ladd B."/>
            <person name="Jarett J.K."/>
            <person name="Geller-Mcgrath D.E."/>
            <person name="Sieber C.M.K."/>
            <person name="Emerson J.B."/>
            <person name="Anantharaman K."/>
            <person name="Thomas B.C."/>
            <person name="Malmstrom R."/>
            <person name="Stieglmeier M."/>
            <person name="Klingl A."/>
            <person name="Woyke T."/>
            <person name="Ryan C.M."/>
            <person name="Banfield J.F."/>
        </authorList>
    </citation>
    <scope>NUCLEOTIDE SEQUENCE [LARGE SCALE GENOMIC DNA]</scope>
</reference>
<dbReference type="Proteomes" id="UP000228809">
    <property type="component" value="Unassembled WGS sequence"/>
</dbReference>
<proteinExistence type="predicted"/>
<organism evidence="1 2">
    <name type="scientific">Candidatus Kaiserbacteria bacterium CG10_big_fil_rev_8_21_14_0_10_49_17</name>
    <dbReference type="NCBI Taxonomy" id="1974609"/>
    <lineage>
        <taxon>Bacteria</taxon>
        <taxon>Candidatus Kaiseribacteriota</taxon>
    </lineage>
</organism>
<sequence length="279" mass="30511">MRLSPRKRLRSPRQVARRRKMFLWRAGTLLFLGALLLSGGIAGTHIEAIQIQEIVVEGNGVTAKGALSASVQEALDGMYFPYISKRNIFLYPKDAIEEKVLAEFPRLASVTFTRLDTQTLSVQFQEFQPVALYCRESCYFINSTGYIFAPAPEFSGTLLVRFTGGGLVGEPVGAQFVSVGEFKKLLQFIEGVAVRGLAVEHIELLPAGDARALLSSGTAILFSRTISVLVTLENLHASLSSEALSGGLDGVDYIDLRFGNRVYFKKKTEAVPPASDDTQ</sequence>
<name>A0A2M6WFA6_9BACT</name>
<evidence type="ECO:0000313" key="2">
    <source>
        <dbReference type="Proteomes" id="UP000228809"/>
    </source>
</evidence>
<evidence type="ECO:0008006" key="3">
    <source>
        <dbReference type="Google" id="ProtNLM"/>
    </source>
</evidence>
<gene>
    <name evidence="1" type="ORF">COU17_00565</name>
</gene>
<accession>A0A2M6WFA6</accession>
<dbReference type="EMBL" id="PFBJ01000003">
    <property type="protein sequence ID" value="PIT91468.1"/>
    <property type="molecule type" value="Genomic_DNA"/>
</dbReference>
<protein>
    <recommendedName>
        <fullName evidence="3">POTRA domain-containing protein</fullName>
    </recommendedName>
</protein>